<reference evidence="2 3" key="1">
    <citation type="submission" date="2020-08" db="EMBL/GenBank/DDBJ databases">
        <title>Genomic Encyclopedia of Type Strains, Phase IV (KMG-IV): sequencing the most valuable type-strain genomes for metagenomic binning, comparative biology and taxonomic classification.</title>
        <authorList>
            <person name="Goeker M."/>
        </authorList>
    </citation>
    <scope>NUCLEOTIDE SEQUENCE [LARGE SCALE GENOMIC DNA]</scope>
    <source>
        <strain evidence="2 3">DSM 45615</strain>
    </source>
</reference>
<dbReference type="PANTHER" id="PTHR47829">
    <property type="entry name" value="HYDROLASE, PUTATIVE (AFU_ORTHOLOGUE AFUA_1G12880)-RELATED"/>
    <property type="match status" value="1"/>
</dbReference>
<protein>
    <submittedName>
        <fullName evidence="2">Aminoglycoside phosphotransferase (APT) family kinase protein</fullName>
    </submittedName>
</protein>
<dbReference type="InterPro" id="IPR052898">
    <property type="entry name" value="ACAD10-like"/>
</dbReference>
<dbReference type="AlphaFoldDB" id="A0A840PCN8"/>
<dbReference type="Gene3D" id="3.30.200.20">
    <property type="entry name" value="Phosphorylase Kinase, domain 1"/>
    <property type="match status" value="1"/>
</dbReference>
<dbReference type="InterPro" id="IPR011009">
    <property type="entry name" value="Kinase-like_dom_sf"/>
</dbReference>
<evidence type="ECO:0000259" key="1">
    <source>
        <dbReference type="Pfam" id="PF01636"/>
    </source>
</evidence>
<dbReference type="InterPro" id="IPR002575">
    <property type="entry name" value="Aminoglycoside_PTrfase"/>
</dbReference>
<name>A0A840PCN8_9ACTN</name>
<accession>A0A840PCN8</accession>
<comment type="caution">
    <text evidence="2">The sequence shown here is derived from an EMBL/GenBank/DDBJ whole genome shotgun (WGS) entry which is preliminary data.</text>
</comment>
<gene>
    <name evidence="2" type="ORF">HNP84_005355</name>
</gene>
<sequence>MDLKRLADWFSAARPGVGGRLLSARLIPGGKSNLTYEVGDGERSWVLRRPPLGHILDTAHDMGREYRVMSALAGTGVPVPATYALCTDDSVIGAPFYIMEKVEGTPFRNAADLAPLGPERVRTISLRLVDTLAALHDVDPATVGLADFGRADGFLDRQVRRWSAQLEASRSRDLPAAGELRGLLASQVPAQSAPGIVHGDYRLDNVLVDRNDRPAAIIDWEMATIGDPVTDLALLIVYQRLSRLTGGDLVSDAASAPGYLTEDEVRNRYRSRGGRDPAHFGFYLGLAAYKLAAIVEGIHYRHLRGRTVGAGFDGIGALTEPLLEIGLASLKKDD</sequence>
<evidence type="ECO:0000313" key="3">
    <source>
        <dbReference type="Proteomes" id="UP000578449"/>
    </source>
</evidence>
<organism evidence="2 3">
    <name type="scientific">Thermocatellispora tengchongensis</name>
    <dbReference type="NCBI Taxonomy" id="1073253"/>
    <lineage>
        <taxon>Bacteria</taxon>
        <taxon>Bacillati</taxon>
        <taxon>Actinomycetota</taxon>
        <taxon>Actinomycetes</taxon>
        <taxon>Streptosporangiales</taxon>
        <taxon>Streptosporangiaceae</taxon>
        <taxon>Thermocatellispora</taxon>
    </lineage>
</organism>
<dbReference type="RefSeq" id="WP_312925718.1">
    <property type="nucleotide sequence ID" value="NZ_BAABIX010000002.1"/>
</dbReference>
<dbReference type="InterPro" id="IPR041726">
    <property type="entry name" value="ACAD10_11_N"/>
</dbReference>
<evidence type="ECO:0000313" key="2">
    <source>
        <dbReference type="EMBL" id="MBB5135611.1"/>
    </source>
</evidence>
<dbReference type="CDD" id="cd05154">
    <property type="entry name" value="ACAD10_11_N-like"/>
    <property type="match status" value="1"/>
</dbReference>
<keyword evidence="2" id="KW-0808">Transferase</keyword>
<keyword evidence="2" id="KW-0418">Kinase</keyword>
<dbReference type="PANTHER" id="PTHR47829:SF1">
    <property type="entry name" value="HAD FAMILY PHOSPHATASE"/>
    <property type="match status" value="1"/>
</dbReference>
<dbReference type="Proteomes" id="UP000578449">
    <property type="component" value="Unassembled WGS sequence"/>
</dbReference>
<proteinExistence type="predicted"/>
<dbReference type="GO" id="GO:0016301">
    <property type="term" value="F:kinase activity"/>
    <property type="evidence" value="ECO:0007669"/>
    <property type="project" value="UniProtKB-KW"/>
</dbReference>
<feature type="domain" description="Aminoglycoside phosphotransferase" evidence="1">
    <location>
        <begin position="24"/>
        <end position="237"/>
    </location>
</feature>
<dbReference type="EMBL" id="JACHGN010000011">
    <property type="protein sequence ID" value="MBB5135611.1"/>
    <property type="molecule type" value="Genomic_DNA"/>
</dbReference>
<dbReference type="Gene3D" id="3.90.1200.10">
    <property type="match status" value="1"/>
</dbReference>
<dbReference type="Pfam" id="PF01636">
    <property type="entry name" value="APH"/>
    <property type="match status" value="1"/>
</dbReference>
<dbReference type="SUPFAM" id="SSF56112">
    <property type="entry name" value="Protein kinase-like (PK-like)"/>
    <property type="match status" value="1"/>
</dbReference>
<keyword evidence="3" id="KW-1185">Reference proteome</keyword>